<dbReference type="EMBL" id="JBHTJZ010000072">
    <property type="protein sequence ID" value="MFD0962235.1"/>
    <property type="molecule type" value="Genomic_DNA"/>
</dbReference>
<keyword evidence="1" id="KW-0175">Coiled coil</keyword>
<gene>
    <name evidence="2" type="ORF">ACFQ2I_23115</name>
</gene>
<proteinExistence type="predicted"/>
<feature type="coiled-coil region" evidence="1">
    <location>
        <begin position="462"/>
        <end position="489"/>
    </location>
</feature>
<sequence length="669" mass="77023">MNKSIRADIPKISMMEPAATMPEWAMLQRSLMALMNESVQLLLDNYLTPEGEYFWPDIEDFQTYAYSNVDNAFESFHSWPLFYLLGGSSRFLSLAHRQHDVLLKQFSRLKKKDLGIDEAYAARTGRDTLIVNEYLPDIDWMHQGEAAQLFYLLNLADPDHESNRARSLKFAAFCTNEDDSLPEPNYDLVNRVFRSSLIGSNGPAFCKFDRPYAYSSWMEPYGLAFHDVPGVETPHDLKDPDKAARYGEVYGRRMRNADTVTNLMATSMVLNAYLHTREEKYRRWVLDYIEGWRERYAVSGGIMPDNAGPSGLVGETMDGKWYGGHYGWTFPHGFPFIGDALSIAGENERMLTGSEGRLNWVREQLNMLISHAVRDAEGRLLLPQKYGDFGWFEFRTQNPSHAARVYMDTFSDADKELLFKLRDVTNNTWERISAQFVNGKTMGGQYHAYIHYLNGGYPDYPASALRHSINQVYSQLRKLREELQGDEREWGYPPDNEEQYEELREVTGQINRKYNKQFSESTVHSYFQTFLLYRSTVTTEALVHLTMGGLPPVYNGGLLQVSVRYYDADRGRPGLPDSVSALVSSVQREEITLTLCNLHPYESRRLIAQAGAFGEHQFKSVQWLPEEEEQPMMINGRWFEVELGPGCTGELRIMMNRWTNQPSYATPFQ</sequence>
<evidence type="ECO:0000313" key="2">
    <source>
        <dbReference type="EMBL" id="MFD0962235.1"/>
    </source>
</evidence>
<dbReference type="InterPro" id="IPR058347">
    <property type="entry name" value="DUF8034"/>
</dbReference>
<organism evidence="2 3">
    <name type="scientific">Paenibacillus chungangensis</name>
    <dbReference type="NCBI Taxonomy" id="696535"/>
    <lineage>
        <taxon>Bacteria</taxon>
        <taxon>Bacillati</taxon>
        <taxon>Bacillota</taxon>
        <taxon>Bacilli</taxon>
        <taxon>Bacillales</taxon>
        <taxon>Paenibacillaceae</taxon>
        <taxon>Paenibacillus</taxon>
    </lineage>
</organism>
<evidence type="ECO:0000256" key="1">
    <source>
        <dbReference type="SAM" id="Coils"/>
    </source>
</evidence>
<dbReference type="RefSeq" id="WP_377568641.1">
    <property type="nucleotide sequence ID" value="NZ_JBHTJZ010000072.1"/>
</dbReference>
<keyword evidence="3" id="KW-1185">Reference proteome</keyword>
<protein>
    <submittedName>
        <fullName evidence="2">Uncharacterized protein</fullName>
    </submittedName>
</protein>
<accession>A0ABW3HXJ8</accession>
<evidence type="ECO:0000313" key="3">
    <source>
        <dbReference type="Proteomes" id="UP001596989"/>
    </source>
</evidence>
<reference evidence="3" key="1">
    <citation type="journal article" date="2019" name="Int. J. Syst. Evol. Microbiol.">
        <title>The Global Catalogue of Microorganisms (GCM) 10K type strain sequencing project: providing services to taxonomists for standard genome sequencing and annotation.</title>
        <authorList>
            <consortium name="The Broad Institute Genomics Platform"/>
            <consortium name="The Broad Institute Genome Sequencing Center for Infectious Disease"/>
            <person name="Wu L."/>
            <person name="Ma J."/>
        </authorList>
    </citation>
    <scope>NUCLEOTIDE SEQUENCE [LARGE SCALE GENOMIC DNA]</scope>
    <source>
        <strain evidence="3">CCUG 59129</strain>
    </source>
</reference>
<dbReference type="Pfam" id="PF26099">
    <property type="entry name" value="DUF8034"/>
    <property type="match status" value="2"/>
</dbReference>
<name>A0ABW3HXJ8_9BACL</name>
<dbReference type="Proteomes" id="UP001596989">
    <property type="component" value="Unassembled WGS sequence"/>
</dbReference>
<comment type="caution">
    <text evidence="2">The sequence shown here is derived from an EMBL/GenBank/DDBJ whole genome shotgun (WGS) entry which is preliminary data.</text>
</comment>